<organism evidence="1">
    <name type="scientific">Salmonella enterica subsp. salamae</name>
    <dbReference type="NCBI Taxonomy" id="59202"/>
    <lineage>
        <taxon>Bacteria</taxon>
        <taxon>Pseudomonadati</taxon>
        <taxon>Pseudomonadota</taxon>
        <taxon>Gammaproteobacteria</taxon>
        <taxon>Enterobacterales</taxon>
        <taxon>Enterobacteriaceae</taxon>
        <taxon>Salmonella</taxon>
    </lineage>
</organism>
<dbReference type="EMBL" id="AAIXRY010000028">
    <property type="protein sequence ID" value="ECJ2328041.1"/>
    <property type="molecule type" value="Genomic_DNA"/>
</dbReference>
<sequence length="92" mass="10489">MLVKEGICGLNRIIPVNYTAYIEGVITDIENNIDSLDTSLLLNGRMKYLTVVINNNDLAYNFYENKDSFLNDEFSIWIVKNNVSCETYTGNP</sequence>
<gene>
    <name evidence="1" type="ORF">FNJ06_21090</name>
</gene>
<dbReference type="Proteomes" id="UP000839824">
    <property type="component" value="Unassembled WGS sequence"/>
</dbReference>
<name>A0A5Y3V2Q0_SALER</name>
<proteinExistence type="predicted"/>
<protein>
    <submittedName>
        <fullName evidence="1">Uncharacterized protein</fullName>
    </submittedName>
</protein>
<comment type="caution">
    <text evidence="1">The sequence shown here is derived from an EMBL/GenBank/DDBJ whole genome shotgun (WGS) entry which is preliminary data.</text>
</comment>
<accession>A0A5Y3V2Q0</accession>
<reference evidence="1" key="1">
    <citation type="submission" date="2019-07" db="EMBL/GenBank/DDBJ databases">
        <authorList>
            <person name="Ashton P.M."/>
            <person name="Dallman T."/>
            <person name="Nair S."/>
            <person name="De Pinna E."/>
            <person name="Peters T."/>
            <person name="Grant K."/>
        </authorList>
    </citation>
    <scope>NUCLEOTIDE SEQUENCE [LARGE SCALE GENOMIC DNA]</scope>
    <source>
        <strain evidence="1">598112</strain>
    </source>
</reference>
<dbReference type="AlphaFoldDB" id="A0A5Y3V2Q0"/>
<evidence type="ECO:0000313" key="1">
    <source>
        <dbReference type="EMBL" id="ECJ2328041.1"/>
    </source>
</evidence>